<reference evidence="1 2" key="1">
    <citation type="submission" date="2011-02" db="EMBL/GenBank/DDBJ databases">
        <authorList>
            <person name="Nelson K.E."/>
            <person name="Sutton G."/>
            <person name="Torralba M."/>
            <person name="Durkin S."/>
            <person name="Harkins D."/>
            <person name="Montgomery R."/>
            <person name="Ziemer C."/>
            <person name="Klaassens E."/>
            <person name="Ocuiv P."/>
            <person name="Morrison M."/>
        </authorList>
    </citation>
    <scope>NUCLEOTIDE SEQUENCE [LARGE SCALE GENOMIC DNA]</scope>
    <source>
        <strain evidence="1 2">8</strain>
    </source>
</reference>
<evidence type="ECO:0000313" key="1">
    <source>
        <dbReference type="EMBL" id="EGC03392.1"/>
    </source>
</evidence>
<dbReference type="InterPro" id="IPR014718">
    <property type="entry name" value="GH-type_carb-bd"/>
</dbReference>
<dbReference type="OrthoDB" id="9795355at2"/>
<organism evidence="1 2">
    <name type="scientific">Ruminococcus albus 8</name>
    <dbReference type="NCBI Taxonomy" id="246199"/>
    <lineage>
        <taxon>Bacteria</taxon>
        <taxon>Bacillati</taxon>
        <taxon>Bacillota</taxon>
        <taxon>Clostridia</taxon>
        <taxon>Eubacteriales</taxon>
        <taxon>Oscillospiraceae</taxon>
        <taxon>Ruminococcus</taxon>
    </lineage>
</organism>
<dbReference type="GO" id="GO:0016853">
    <property type="term" value="F:isomerase activity"/>
    <property type="evidence" value="ECO:0007669"/>
    <property type="project" value="InterPro"/>
</dbReference>
<protein>
    <submittedName>
        <fullName evidence="1">Aldose 1-epimerase</fullName>
    </submittedName>
</protein>
<dbReference type="InterPro" id="IPR008183">
    <property type="entry name" value="Aldose_1/G6P_1-epimerase"/>
</dbReference>
<sequence>MNKIDLNYQFKGTDCVKMQSDKYTAIIAPSVGSAVLRMRDDKNDLEIFKFRKFVPMKTIEEQREIWGLPTLYLPNRFDKGVLKTSDAVYNFPINEEKLDNFIHGWVHKRAHEIECFSDENGKCVLITSYVYDEKDEMFRYFPVEFKISYTFTLSKDGLTQEIYLTSNSDKALPVSICTHTCFNAPLKDGGNEADMRLCVPVGEKCELDRRCLPTEKLLPLTDWDKEYKDGDKVPTGQPLDNDMYTAVMNSYKGKPFNGVIIRDIKSGCTLLNEVSKEFMFWNMWNDSGDKGYFCPEPMTAMINAPNLSLDSKVTGYRELKKGETFKCWQRFYTED</sequence>
<name>E9SB90_RUMAL</name>
<dbReference type="CDD" id="cd01081">
    <property type="entry name" value="Aldose_epim"/>
    <property type="match status" value="1"/>
</dbReference>
<dbReference type="InterPro" id="IPR011013">
    <property type="entry name" value="Gal_mutarotase_sf_dom"/>
</dbReference>
<dbReference type="Proteomes" id="UP000004259">
    <property type="component" value="Unassembled WGS sequence"/>
</dbReference>
<comment type="caution">
    <text evidence="1">The sequence shown here is derived from an EMBL/GenBank/DDBJ whole genome shotgun (WGS) entry which is preliminary data.</text>
</comment>
<dbReference type="EMBL" id="ADKM02000066">
    <property type="protein sequence ID" value="EGC03392.1"/>
    <property type="molecule type" value="Genomic_DNA"/>
</dbReference>
<dbReference type="eggNOG" id="COG2017">
    <property type="taxonomic scope" value="Bacteria"/>
</dbReference>
<dbReference type="Pfam" id="PF01263">
    <property type="entry name" value="Aldose_epim"/>
    <property type="match status" value="1"/>
</dbReference>
<gene>
    <name evidence="1" type="ORF">CUS_6562</name>
</gene>
<dbReference type="AlphaFoldDB" id="E9SB90"/>
<dbReference type="GO" id="GO:0030246">
    <property type="term" value="F:carbohydrate binding"/>
    <property type="evidence" value="ECO:0007669"/>
    <property type="project" value="InterPro"/>
</dbReference>
<accession>E9SB90</accession>
<dbReference type="Gene3D" id="2.70.98.10">
    <property type="match status" value="1"/>
</dbReference>
<keyword evidence="2" id="KW-1185">Reference proteome</keyword>
<dbReference type="STRING" id="246199.CUS_6562"/>
<dbReference type="GO" id="GO:0005975">
    <property type="term" value="P:carbohydrate metabolic process"/>
    <property type="evidence" value="ECO:0007669"/>
    <property type="project" value="InterPro"/>
</dbReference>
<dbReference type="RefSeq" id="WP_002848712.1">
    <property type="nucleotide sequence ID" value="NZ_ADKM02000066.1"/>
</dbReference>
<dbReference type="SUPFAM" id="SSF74650">
    <property type="entry name" value="Galactose mutarotase-like"/>
    <property type="match status" value="1"/>
</dbReference>
<proteinExistence type="predicted"/>
<evidence type="ECO:0000313" key="2">
    <source>
        <dbReference type="Proteomes" id="UP000004259"/>
    </source>
</evidence>